<organism evidence="3 4">
    <name type="scientific">Littorina saxatilis</name>
    <dbReference type="NCBI Taxonomy" id="31220"/>
    <lineage>
        <taxon>Eukaryota</taxon>
        <taxon>Metazoa</taxon>
        <taxon>Spiralia</taxon>
        <taxon>Lophotrochozoa</taxon>
        <taxon>Mollusca</taxon>
        <taxon>Gastropoda</taxon>
        <taxon>Caenogastropoda</taxon>
        <taxon>Littorinimorpha</taxon>
        <taxon>Littorinoidea</taxon>
        <taxon>Littorinidae</taxon>
        <taxon>Littorina</taxon>
    </lineage>
</organism>
<feature type="transmembrane region" description="Helical" evidence="2">
    <location>
        <begin position="103"/>
        <end position="121"/>
    </location>
</feature>
<feature type="transmembrane region" description="Helical" evidence="2">
    <location>
        <begin position="158"/>
        <end position="177"/>
    </location>
</feature>
<accession>A0AAN9AT81</accession>
<keyword evidence="2" id="KW-1133">Transmembrane helix</keyword>
<feature type="region of interest" description="Disordered" evidence="1">
    <location>
        <begin position="244"/>
        <end position="295"/>
    </location>
</feature>
<dbReference type="AlphaFoldDB" id="A0AAN9AT81"/>
<proteinExistence type="predicted"/>
<evidence type="ECO:0000256" key="1">
    <source>
        <dbReference type="SAM" id="MobiDB-lite"/>
    </source>
</evidence>
<sequence>MEEPRRVEYANDNHVISLSLSRDNDVCQIQEGHPDEDDIVSFYAYRERPKTCRERVGECLVSVTCTGIVGLVLSLCVVIAAIGLAKIIAAGMFWRLCPVSPSLPTYLLVSGLMPTLFYVTCRTRRKYKGAVPGKQRIVARWEFSVLHYTFDTEKSWQAGLAAVLSVFLMIWLCYGTISTVLTMKRMEDKPANCVITTSQNHPHSNASITNATSHSSSSAAEALMSLSLSKANERSSPFLSAMMSSREQISTDERPPTRTPITLQPPLKLSEPLGAGTANAKRGEIDTGGQNDSSPHVRLSLVNGTINGHHIPRTNGETSANDSRTIPHSDQIKYLGAKPLEVITIPHVTSSTDASTGDVTETLEVTSSGKNSACLDCDKTFLTLCFSFVLFDWAYGAALLLNLIIVGTVPCCCFKRIAHV</sequence>
<gene>
    <name evidence="3" type="ORF">V1264_008506</name>
</gene>
<comment type="caution">
    <text evidence="3">The sequence shown here is derived from an EMBL/GenBank/DDBJ whole genome shotgun (WGS) entry which is preliminary data.</text>
</comment>
<evidence type="ECO:0000313" key="4">
    <source>
        <dbReference type="Proteomes" id="UP001374579"/>
    </source>
</evidence>
<protein>
    <submittedName>
        <fullName evidence="3">Uncharacterized protein</fullName>
    </submittedName>
</protein>
<evidence type="ECO:0000313" key="3">
    <source>
        <dbReference type="EMBL" id="KAK7092818.1"/>
    </source>
</evidence>
<name>A0AAN9AT81_9CAEN</name>
<keyword evidence="4" id="KW-1185">Reference proteome</keyword>
<reference evidence="3 4" key="1">
    <citation type="submission" date="2024-02" db="EMBL/GenBank/DDBJ databases">
        <title>Chromosome-scale genome assembly of the rough periwinkle Littorina saxatilis.</title>
        <authorList>
            <person name="De Jode A."/>
            <person name="Faria R."/>
            <person name="Formenti G."/>
            <person name="Sims Y."/>
            <person name="Smith T.P."/>
            <person name="Tracey A."/>
            <person name="Wood J.M.D."/>
            <person name="Zagrodzka Z.B."/>
            <person name="Johannesson K."/>
            <person name="Butlin R.K."/>
            <person name="Leder E.H."/>
        </authorList>
    </citation>
    <scope>NUCLEOTIDE SEQUENCE [LARGE SCALE GENOMIC DNA]</scope>
    <source>
        <strain evidence="3">Snail1</strain>
        <tissue evidence="3">Muscle</tissue>
    </source>
</reference>
<evidence type="ECO:0000256" key="2">
    <source>
        <dbReference type="SAM" id="Phobius"/>
    </source>
</evidence>
<dbReference type="Proteomes" id="UP001374579">
    <property type="component" value="Unassembled WGS sequence"/>
</dbReference>
<feature type="transmembrane region" description="Helical" evidence="2">
    <location>
        <begin position="59"/>
        <end position="83"/>
    </location>
</feature>
<dbReference type="EMBL" id="JBAMIC010000021">
    <property type="protein sequence ID" value="KAK7092818.1"/>
    <property type="molecule type" value="Genomic_DNA"/>
</dbReference>
<keyword evidence="2" id="KW-0472">Membrane</keyword>
<keyword evidence="2" id="KW-0812">Transmembrane</keyword>
<feature type="transmembrane region" description="Helical" evidence="2">
    <location>
        <begin position="393"/>
        <end position="414"/>
    </location>
</feature>